<protein>
    <submittedName>
        <fullName evidence="1">Uncharacterized protein</fullName>
    </submittedName>
</protein>
<organism evidence="1 2">
    <name type="scientific">Lentinus brumalis</name>
    <dbReference type="NCBI Taxonomy" id="2498619"/>
    <lineage>
        <taxon>Eukaryota</taxon>
        <taxon>Fungi</taxon>
        <taxon>Dikarya</taxon>
        <taxon>Basidiomycota</taxon>
        <taxon>Agaricomycotina</taxon>
        <taxon>Agaricomycetes</taxon>
        <taxon>Polyporales</taxon>
        <taxon>Polyporaceae</taxon>
        <taxon>Lentinus</taxon>
    </lineage>
</organism>
<gene>
    <name evidence="1" type="ORF">OH76DRAFT_1479104</name>
</gene>
<accession>A0A371DNB3</accession>
<dbReference type="AlphaFoldDB" id="A0A371DNB3"/>
<dbReference type="EMBL" id="KZ857385">
    <property type="protein sequence ID" value="RDX54043.1"/>
    <property type="molecule type" value="Genomic_DNA"/>
</dbReference>
<keyword evidence="2" id="KW-1185">Reference proteome</keyword>
<sequence length="484" mass="52527">MSLPDSPYRRILDFTEEEGTAMLRMLHVRTTQSVPVAALEPEILEAYAAAKLRKMAYNEAMKAEREVRPVPQIVDHANVCAAARDKTSVSFKRGEDFVFPVIPRPHRSSSPKLAAVCRPTPLRVSARSRLLPVPPTGLQPPSGLWHPTAYTTDGLPGFFSPGGLHEPTRLLRVPPNLQPPPGLWHHPAYTAGGLPQFFPPPGLPEPPQRRQGQHVPASSFDFGIPTAMCQCAQFRNTGRVALCEGHGLSIRLAREVRRPLPTPPDAVTANDLAPLAPRNVNVGGPSIHSSMERLSIGDVTQGQQVGPGVSGDSKGVLGLRHSLGPTALPYDGPIGGRDDSREQLQVGGYLTHTSDAASVAWDEGMYVSTNGYFPGELELAREGKLFITNHTPTQHHTAENFSMGPGQTNSGPWALSPWTGAPDRLHWGERLQWSSEAIPVPLFPGDSPQQSRKTHIGWVAEHFVPPGSGYFQHSATSRAVQAWL</sequence>
<reference evidence="1 2" key="1">
    <citation type="journal article" date="2018" name="Biotechnol. Biofuels">
        <title>Integrative visual omics of the white-rot fungus Polyporus brumalis exposes the biotechnological potential of its oxidative enzymes for delignifying raw plant biomass.</title>
        <authorList>
            <person name="Miyauchi S."/>
            <person name="Rancon A."/>
            <person name="Drula E."/>
            <person name="Hage H."/>
            <person name="Chaduli D."/>
            <person name="Favel A."/>
            <person name="Grisel S."/>
            <person name="Henrissat B."/>
            <person name="Herpoel-Gimbert I."/>
            <person name="Ruiz-Duenas F.J."/>
            <person name="Chevret D."/>
            <person name="Hainaut M."/>
            <person name="Lin J."/>
            <person name="Wang M."/>
            <person name="Pangilinan J."/>
            <person name="Lipzen A."/>
            <person name="Lesage-Meessen L."/>
            <person name="Navarro D."/>
            <person name="Riley R."/>
            <person name="Grigoriev I.V."/>
            <person name="Zhou S."/>
            <person name="Raouche S."/>
            <person name="Rosso M.N."/>
        </authorList>
    </citation>
    <scope>NUCLEOTIDE SEQUENCE [LARGE SCALE GENOMIC DNA]</scope>
    <source>
        <strain evidence="1 2">BRFM 1820</strain>
    </source>
</reference>
<evidence type="ECO:0000313" key="2">
    <source>
        <dbReference type="Proteomes" id="UP000256964"/>
    </source>
</evidence>
<evidence type="ECO:0000313" key="1">
    <source>
        <dbReference type="EMBL" id="RDX54043.1"/>
    </source>
</evidence>
<name>A0A371DNB3_9APHY</name>
<dbReference type="Proteomes" id="UP000256964">
    <property type="component" value="Unassembled WGS sequence"/>
</dbReference>
<proteinExistence type="predicted"/>